<dbReference type="Pfam" id="PF01381">
    <property type="entry name" value="HTH_3"/>
    <property type="match status" value="1"/>
</dbReference>
<dbReference type="Proteomes" id="UP000637359">
    <property type="component" value="Unassembled WGS sequence"/>
</dbReference>
<gene>
    <name evidence="3" type="ORF">H8S33_18395</name>
</gene>
<organism evidence="3 4">
    <name type="scientific">Ornithinibacillus hominis</name>
    <dbReference type="NCBI Taxonomy" id="2763055"/>
    <lineage>
        <taxon>Bacteria</taxon>
        <taxon>Bacillati</taxon>
        <taxon>Bacillota</taxon>
        <taxon>Bacilli</taxon>
        <taxon>Bacillales</taxon>
        <taxon>Bacillaceae</taxon>
        <taxon>Ornithinibacillus</taxon>
    </lineage>
</organism>
<reference evidence="3" key="1">
    <citation type="submission" date="2020-08" db="EMBL/GenBank/DDBJ databases">
        <title>Genome public.</title>
        <authorList>
            <person name="Liu C."/>
            <person name="Sun Q."/>
        </authorList>
    </citation>
    <scope>NUCLEOTIDE SEQUENCE</scope>
    <source>
        <strain evidence="3">BX22</strain>
    </source>
</reference>
<evidence type="ECO:0000313" key="3">
    <source>
        <dbReference type="EMBL" id="MBC5638744.1"/>
    </source>
</evidence>
<evidence type="ECO:0000256" key="1">
    <source>
        <dbReference type="ARBA" id="ARBA00023125"/>
    </source>
</evidence>
<dbReference type="InterPro" id="IPR010982">
    <property type="entry name" value="Lambda_DNA-bd_dom_sf"/>
</dbReference>
<feature type="domain" description="HTH cro/C1-type" evidence="2">
    <location>
        <begin position="11"/>
        <end position="65"/>
    </location>
</feature>
<sequence>MLNTSKVGSYISKLRKERDWTQMEMADKLNVSHQAVSKWERGDSLPDIGTLMTIGQTFGVSIDELMNGGADEDSSVYIKNFGHVMKGFSESRHEDVSSMINTGEADMEGLVNAAPLLKSSELTEVTSKLDKRLLNTDLLVRLAPFIETELLDELVVARTIDDEFDIRFVQKMAPFLSKDVLRGLIDQANKDGMDLKAVSRLAPFTGREVVDELMEQAISDEVEMKTIVNLAPFCSREKLISIVDRTMEWHLDSHLLTSLAPFLGREYLNRLVEDRKIANVNPEAITRLAPFVDKTTLSRWIQELLEK</sequence>
<dbReference type="EMBL" id="JACOOL010000020">
    <property type="protein sequence ID" value="MBC5638744.1"/>
    <property type="molecule type" value="Genomic_DNA"/>
</dbReference>
<dbReference type="AlphaFoldDB" id="A0A923L9G1"/>
<evidence type="ECO:0000259" key="2">
    <source>
        <dbReference type="PROSITE" id="PS50943"/>
    </source>
</evidence>
<keyword evidence="4" id="KW-1185">Reference proteome</keyword>
<proteinExistence type="predicted"/>
<dbReference type="Gene3D" id="1.10.260.40">
    <property type="entry name" value="lambda repressor-like DNA-binding domains"/>
    <property type="match status" value="1"/>
</dbReference>
<dbReference type="InterPro" id="IPR001387">
    <property type="entry name" value="Cro/C1-type_HTH"/>
</dbReference>
<dbReference type="SMART" id="SM00530">
    <property type="entry name" value="HTH_XRE"/>
    <property type="match status" value="1"/>
</dbReference>
<dbReference type="PANTHER" id="PTHR46558:SF11">
    <property type="entry name" value="HTH-TYPE TRANSCRIPTIONAL REGULATOR XRE"/>
    <property type="match status" value="1"/>
</dbReference>
<accession>A0A923L9G1</accession>
<name>A0A923L9G1_9BACI</name>
<dbReference type="PROSITE" id="PS50943">
    <property type="entry name" value="HTH_CROC1"/>
    <property type="match status" value="1"/>
</dbReference>
<dbReference type="PANTHER" id="PTHR46558">
    <property type="entry name" value="TRACRIPTIONAL REGULATORY PROTEIN-RELATED-RELATED"/>
    <property type="match status" value="1"/>
</dbReference>
<dbReference type="GO" id="GO:0003677">
    <property type="term" value="F:DNA binding"/>
    <property type="evidence" value="ECO:0007669"/>
    <property type="project" value="UniProtKB-KW"/>
</dbReference>
<dbReference type="RefSeq" id="WP_186871437.1">
    <property type="nucleotide sequence ID" value="NZ_JACOOL010000020.1"/>
</dbReference>
<keyword evidence="1" id="KW-0238">DNA-binding</keyword>
<dbReference type="CDD" id="cd00093">
    <property type="entry name" value="HTH_XRE"/>
    <property type="match status" value="1"/>
</dbReference>
<comment type="caution">
    <text evidence="3">The sequence shown here is derived from an EMBL/GenBank/DDBJ whole genome shotgun (WGS) entry which is preliminary data.</text>
</comment>
<evidence type="ECO:0000313" key="4">
    <source>
        <dbReference type="Proteomes" id="UP000637359"/>
    </source>
</evidence>
<protein>
    <submittedName>
        <fullName evidence="3">Helix-turn-helix domain-containing protein</fullName>
    </submittedName>
</protein>
<dbReference type="SUPFAM" id="SSF47413">
    <property type="entry name" value="lambda repressor-like DNA-binding domains"/>
    <property type="match status" value="1"/>
</dbReference>